<dbReference type="InterPro" id="IPR016187">
    <property type="entry name" value="CTDL_fold"/>
</dbReference>
<name>A0A9X4ASR7_9BACT</name>
<comment type="caution">
    <text evidence="2">The sequence shown here is derived from an EMBL/GenBank/DDBJ whole genome shotgun (WGS) entry which is preliminary data.</text>
</comment>
<dbReference type="InterPro" id="IPR011990">
    <property type="entry name" value="TPR-like_helical_dom_sf"/>
</dbReference>
<gene>
    <name evidence="2" type="ORF">KEG57_12935</name>
</gene>
<evidence type="ECO:0000259" key="1">
    <source>
        <dbReference type="Pfam" id="PF03781"/>
    </source>
</evidence>
<organism evidence="2 3">
    <name type="scientific">Polyangium jinanense</name>
    <dbReference type="NCBI Taxonomy" id="2829994"/>
    <lineage>
        <taxon>Bacteria</taxon>
        <taxon>Pseudomonadati</taxon>
        <taxon>Myxococcota</taxon>
        <taxon>Polyangia</taxon>
        <taxon>Polyangiales</taxon>
        <taxon>Polyangiaceae</taxon>
        <taxon>Polyangium</taxon>
    </lineage>
</organism>
<dbReference type="PANTHER" id="PTHR23150">
    <property type="entry name" value="SULFATASE MODIFYING FACTOR 1, 2"/>
    <property type="match status" value="1"/>
</dbReference>
<keyword evidence="3" id="KW-1185">Reference proteome</keyword>
<dbReference type="InterPro" id="IPR042095">
    <property type="entry name" value="SUMF_sf"/>
</dbReference>
<evidence type="ECO:0000313" key="2">
    <source>
        <dbReference type="EMBL" id="MDC3981410.1"/>
    </source>
</evidence>
<dbReference type="GO" id="GO:0120147">
    <property type="term" value="F:formylglycine-generating oxidase activity"/>
    <property type="evidence" value="ECO:0007669"/>
    <property type="project" value="TreeGrafter"/>
</dbReference>
<dbReference type="Gene3D" id="1.25.40.10">
    <property type="entry name" value="Tetratricopeptide repeat domain"/>
    <property type="match status" value="1"/>
</dbReference>
<feature type="domain" description="Sulfatase-modifying factor enzyme-like" evidence="1">
    <location>
        <begin position="78"/>
        <end position="370"/>
    </location>
</feature>
<proteinExistence type="predicted"/>
<protein>
    <submittedName>
        <fullName evidence="2">SUMF1/EgtB/PvdO family nonheme iron enzyme</fullName>
    </submittedName>
</protein>
<dbReference type="RefSeq" id="WP_272419788.1">
    <property type="nucleotide sequence ID" value="NZ_JAGTJJ010000004.1"/>
</dbReference>
<evidence type="ECO:0000313" key="3">
    <source>
        <dbReference type="Proteomes" id="UP001151081"/>
    </source>
</evidence>
<dbReference type="Gene3D" id="3.90.1580.10">
    <property type="entry name" value="paralog of FGE (formylglycine-generating enzyme)"/>
    <property type="match status" value="1"/>
</dbReference>
<dbReference type="AlphaFoldDB" id="A0A9X4ASR7"/>
<dbReference type="Proteomes" id="UP001151081">
    <property type="component" value="Unassembled WGS sequence"/>
</dbReference>
<dbReference type="InterPro" id="IPR005532">
    <property type="entry name" value="SUMF_dom"/>
</dbReference>
<dbReference type="EMBL" id="JAGTJJ010000004">
    <property type="protein sequence ID" value="MDC3981410.1"/>
    <property type="molecule type" value="Genomic_DNA"/>
</dbReference>
<dbReference type="Pfam" id="PF03781">
    <property type="entry name" value="FGE-sulfatase"/>
    <property type="match status" value="1"/>
</dbReference>
<sequence length="379" mass="42327">MKPFDTEWLLSAERVLPSAAELLNLAANLAAQGELEKAATACDAAFNVAPDDPDVTSARALLLDRLRLEEHGLVFRYVPAGPFLMGAEDGDPDERPVHAVELDPFWITEVPITWSAYHALLGWPPPPSGLPQHKPMRDPKTGKYDNELFSLHNDHKIRRQYCESETIQARDWHAHAPEQAWRSGRDGEHVTTSKELFGDVPRNDATRPWTYDQKPMVAVSWAQANALGTALSNERVIYRLPTEAEWEKAARGGFVGRRYPWGNDPPTPELCDFGRFDAFSIRPPQALPPNGYGLRGMSGGVREWTADGYDAAYYAESPRARPTGPATARRKQRVLRGGSWADCAWAVRVSFRMGLDPNKASDPTIGFRLCRTVRGTTRR</sequence>
<reference evidence="2 3" key="1">
    <citation type="submission" date="2021-04" db="EMBL/GenBank/DDBJ databases">
        <title>Genome analysis of Polyangium sp.</title>
        <authorList>
            <person name="Li Y."/>
            <person name="Wang J."/>
        </authorList>
    </citation>
    <scope>NUCLEOTIDE SEQUENCE [LARGE SCALE GENOMIC DNA]</scope>
    <source>
        <strain evidence="2 3">SDU14</strain>
    </source>
</reference>
<dbReference type="InterPro" id="IPR051043">
    <property type="entry name" value="Sulfatase_Mod_Factor_Kinase"/>
</dbReference>
<accession>A0A9X4ASR7</accession>
<dbReference type="SUPFAM" id="SSF56436">
    <property type="entry name" value="C-type lectin-like"/>
    <property type="match status" value="1"/>
</dbReference>
<dbReference type="PANTHER" id="PTHR23150:SF35">
    <property type="entry name" value="BLL6746 PROTEIN"/>
    <property type="match status" value="1"/>
</dbReference>